<gene>
    <name evidence="1" type="ORF">C1I89_02110</name>
</gene>
<dbReference type="AlphaFoldDB" id="A0A2N8KP53"/>
<sequence>MSLSQQQLDDLLERLVALTDVPDPVAQRDRLARLSLCLIEALDDGPRAQAILDKTLADHPDSPALTLP</sequence>
<accession>A0A2N8KP53</accession>
<dbReference type="EMBL" id="POQS01000001">
    <property type="protein sequence ID" value="PND35210.1"/>
    <property type="molecule type" value="Genomic_DNA"/>
</dbReference>
<organism evidence="1 2">
    <name type="scientific">Achromobacter pulmonis</name>
    <dbReference type="NCBI Taxonomy" id="1389932"/>
    <lineage>
        <taxon>Bacteria</taxon>
        <taxon>Pseudomonadati</taxon>
        <taxon>Pseudomonadota</taxon>
        <taxon>Betaproteobacteria</taxon>
        <taxon>Burkholderiales</taxon>
        <taxon>Alcaligenaceae</taxon>
        <taxon>Achromobacter</taxon>
    </lineage>
</organism>
<evidence type="ECO:0000313" key="1">
    <source>
        <dbReference type="EMBL" id="PND35210.1"/>
    </source>
</evidence>
<dbReference type="Proteomes" id="UP000235994">
    <property type="component" value="Unassembled WGS sequence"/>
</dbReference>
<comment type="caution">
    <text evidence="1">The sequence shown here is derived from an EMBL/GenBank/DDBJ whole genome shotgun (WGS) entry which is preliminary data.</text>
</comment>
<protein>
    <submittedName>
        <fullName evidence="1">DUF2783 domain-containing protein</fullName>
    </submittedName>
</protein>
<dbReference type="RefSeq" id="WP_102771153.1">
    <property type="nucleotide sequence ID" value="NZ_POQS01000001.1"/>
</dbReference>
<name>A0A2N8KP53_9BURK</name>
<proteinExistence type="predicted"/>
<keyword evidence="2" id="KW-1185">Reference proteome</keyword>
<reference evidence="1 2" key="1">
    <citation type="submission" date="2018-01" db="EMBL/GenBank/DDBJ databases">
        <title>The draft genome of an aniline degradation strain ANB-1.</title>
        <authorList>
            <person name="Zhang L."/>
            <person name="Jiang J."/>
        </authorList>
    </citation>
    <scope>NUCLEOTIDE SEQUENCE [LARGE SCALE GENOMIC DNA]</scope>
    <source>
        <strain evidence="1 2">ANB-1</strain>
    </source>
</reference>
<evidence type="ECO:0000313" key="2">
    <source>
        <dbReference type="Proteomes" id="UP000235994"/>
    </source>
</evidence>